<dbReference type="InterPro" id="IPR040853">
    <property type="entry name" value="RapA2_cadherin-like"/>
</dbReference>
<feature type="region of interest" description="Disordered" evidence="1">
    <location>
        <begin position="891"/>
        <end position="920"/>
    </location>
</feature>
<feature type="domain" description="RapA2 cadherin-like" evidence="2">
    <location>
        <begin position="538"/>
        <end position="614"/>
    </location>
</feature>
<accession>A0ABY5HGA1</accession>
<proteinExistence type="predicted"/>
<dbReference type="NCBIfam" id="TIGR01965">
    <property type="entry name" value="VCBS_repeat"/>
    <property type="match status" value="4"/>
</dbReference>
<feature type="domain" description="RapA2 cadherin-like" evidence="2">
    <location>
        <begin position="788"/>
        <end position="864"/>
    </location>
</feature>
<feature type="compositionally biased region" description="Basic and acidic residues" evidence="1">
    <location>
        <begin position="898"/>
        <end position="908"/>
    </location>
</feature>
<dbReference type="InterPro" id="IPR013783">
    <property type="entry name" value="Ig-like_fold"/>
</dbReference>
<evidence type="ECO:0000256" key="1">
    <source>
        <dbReference type="SAM" id="MobiDB-lite"/>
    </source>
</evidence>
<protein>
    <submittedName>
        <fullName evidence="3">VCBS domain-containing protein</fullName>
    </submittedName>
</protein>
<keyword evidence="4" id="KW-1185">Reference proteome</keyword>
<feature type="region of interest" description="Disordered" evidence="1">
    <location>
        <begin position="410"/>
        <end position="441"/>
    </location>
</feature>
<dbReference type="Gene3D" id="2.60.40.10">
    <property type="entry name" value="Immunoglobulins"/>
    <property type="match status" value="4"/>
</dbReference>
<reference evidence="3" key="1">
    <citation type="submission" date="2021-04" db="EMBL/GenBank/DDBJ databases">
        <title>Oceanospirillales bacteria with DddD are important DMSP degraders in coastal seawater.</title>
        <authorList>
            <person name="Liu J."/>
        </authorList>
    </citation>
    <scope>NUCLEOTIDE SEQUENCE</scope>
    <source>
        <strain evidence="3">D13-1</strain>
    </source>
</reference>
<evidence type="ECO:0000259" key="2">
    <source>
        <dbReference type="Pfam" id="PF17803"/>
    </source>
</evidence>
<feature type="domain" description="RapA2 cadherin-like" evidence="2">
    <location>
        <begin position="287"/>
        <end position="363"/>
    </location>
</feature>
<name>A0ABY5HGA1_9GAMM</name>
<feature type="region of interest" description="Disordered" evidence="1">
    <location>
        <begin position="159"/>
        <end position="190"/>
    </location>
</feature>
<dbReference type="EMBL" id="CP073347">
    <property type="protein sequence ID" value="UTW11273.1"/>
    <property type="molecule type" value="Genomic_DNA"/>
</dbReference>
<evidence type="ECO:0000313" key="4">
    <source>
        <dbReference type="Proteomes" id="UP001058461"/>
    </source>
</evidence>
<dbReference type="RefSeq" id="WP_255853313.1">
    <property type="nucleotide sequence ID" value="NZ_CP073347.1"/>
</dbReference>
<sequence>MASYSYQLSGPVTDVDGVPEQDLFTLSVSDGSASSANSSITIDIVDDVPVAVDDSKALGEDDSAAISGNVLSNDLHGNGEAGADAPVTFVQWTGSASGQYGSFTDNGNGGYSYTLNTAHAAVQGLDDGQSLTETFSYQITDADGDTDTATLTLTINGSNDGPGVSVDPGNVGGGNDSVNEAGLAGGSAAGDGSDAASGTFTLSDADGLDDLVSVTINGSTIAIADLAGSVIAGANGHGNLTIDSYNAATGVASYSYQLSGPTTDVDGVAEQDLFTLSVSDGSASSANSSITIDIVDDVPVAVDDSKALGEDDSAAISGNVLSNDLHGNGEAGADAPVTFVQWTGSTSGQYGSFTDNGNGGYSYTLNTTAHAAVQGLDDGQSLTETFSYQITDADGDTDTATLTLTINGSNDGPGVSVDPGNVGGGNDSVNEAGLAGGSAAGDGSDAASGTFTLSDADGLDDLVSVTINGSTILIADLEGSVIAGANGHGNLTIDSYNAATGVASYSYQLSGPVTDVDGVAEQDLFTLSVSDGSASSANSSITIDIVDDVPVAVDDSKALGEDDSAAISGNVLSNDLHGNGEAGADAPVTFVQWTGSTSGQYGSFTDNGNGGYSYTLNTAHAAVQGLDDGQSLTETFSYQITDADGDTDTATLTLTINGSNDGPGVSVDPGNVGGGNDSVNEAGLAGGSAAGDGSDAASGTFTLSDADGLDDLVSVTINGSTILIADLEGSVIAGANGHGNLTIDSYNAATGVASYSYQLSGPVTDVDGVAEQDLFTLSVSDGSASSANSSITIDIVDDVSVAVDDSKALGEDDSAAISGNVLSNDLHGNGEAGADAPVTFVQWTGSTSGQYGSFTDNGNGGYSYTLNTAHAAVQGLDDGQSLTETFSYQITDADGDTDTAHPDPDHQRQQRRSRRQRRPG</sequence>
<feature type="region of interest" description="Disordered" evidence="1">
    <location>
        <begin position="660"/>
        <end position="691"/>
    </location>
</feature>
<evidence type="ECO:0000313" key="3">
    <source>
        <dbReference type="EMBL" id="UTW11273.1"/>
    </source>
</evidence>
<dbReference type="Proteomes" id="UP001058461">
    <property type="component" value="Chromosome"/>
</dbReference>
<feature type="domain" description="RapA2 cadherin-like" evidence="2">
    <location>
        <begin position="37"/>
        <end position="113"/>
    </location>
</feature>
<dbReference type="Pfam" id="PF17803">
    <property type="entry name" value="Cadherin_4"/>
    <property type="match status" value="4"/>
</dbReference>
<gene>
    <name evidence="3" type="ORF">KDW95_18705</name>
</gene>
<organism evidence="3 4">
    <name type="scientific">Marinobacterium rhizophilum</name>
    <dbReference type="NCBI Taxonomy" id="420402"/>
    <lineage>
        <taxon>Bacteria</taxon>
        <taxon>Pseudomonadati</taxon>
        <taxon>Pseudomonadota</taxon>
        <taxon>Gammaproteobacteria</taxon>
        <taxon>Oceanospirillales</taxon>
        <taxon>Oceanospirillaceae</taxon>
        <taxon>Marinobacterium</taxon>
    </lineage>
</organism>
<dbReference type="InterPro" id="IPR010221">
    <property type="entry name" value="VCBS_dom"/>
</dbReference>
<feature type="compositionally biased region" description="Basic residues" evidence="1">
    <location>
        <begin position="909"/>
        <end position="920"/>
    </location>
</feature>